<dbReference type="OrthoDB" id="9791620at2"/>
<evidence type="ECO:0000259" key="1">
    <source>
        <dbReference type="SMART" id="SM00481"/>
    </source>
</evidence>
<dbReference type="Pfam" id="PF02811">
    <property type="entry name" value="PHP"/>
    <property type="match status" value="1"/>
</dbReference>
<dbReference type="PANTHER" id="PTHR42924:SF3">
    <property type="entry name" value="POLYMERASE_HISTIDINOL PHOSPHATASE N-TERMINAL DOMAIN-CONTAINING PROTEIN"/>
    <property type="match status" value="1"/>
</dbReference>
<dbReference type="InterPro" id="IPR016195">
    <property type="entry name" value="Pol/histidinol_Pase-like"/>
</dbReference>
<organism evidence="2 3">
    <name type="scientific">Maledivibacter halophilus</name>
    <dbReference type="NCBI Taxonomy" id="36842"/>
    <lineage>
        <taxon>Bacteria</taxon>
        <taxon>Bacillati</taxon>
        <taxon>Bacillota</taxon>
        <taxon>Clostridia</taxon>
        <taxon>Peptostreptococcales</taxon>
        <taxon>Caminicellaceae</taxon>
        <taxon>Maledivibacter</taxon>
    </lineage>
</organism>
<dbReference type="STRING" id="36842.SAMN02194393_01922"/>
<dbReference type="Proteomes" id="UP000190285">
    <property type="component" value="Unassembled WGS sequence"/>
</dbReference>
<dbReference type="InterPro" id="IPR004013">
    <property type="entry name" value="PHP_dom"/>
</dbReference>
<sequence length="238" mass="27461">MKMYYDLHIHTALSPCGDRDMSPMNIVNMAILKGLDIIAITDHNSVKNCLPCIEMAKDKDIIIIPGMEIQTKEEVHLLCLFKNIRDALKFEDNIQDYMPKELNNPEFFGEQLIFDEKNNVVDKEERLLIVSANLNINQVFSMVSSLNGAVIPAHIDKRNFSIISNLGFLPLDINITTVEISKNCNREDFINRNRYLEKYNIIINSDAHYLGDISEAENYIEVHTKNIDEFFELLKNHL</sequence>
<dbReference type="RefSeq" id="WP_079491164.1">
    <property type="nucleotide sequence ID" value="NZ_FUZT01000004.1"/>
</dbReference>
<protein>
    <recommendedName>
        <fullName evidence="1">Polymerase/histidinol phosphatase N-terminal domain-containing protein</fullName>
    </recommendedName>
</protein>
<dbReference type="InterPro" id="IPR003141">
    <property type="entry name" value="Pol/His_phosphatase_N"/>
</dbReference>
<accession>A0A1T5KL82</accession>
<dbReference type="SUPFAM" id="SSF89550">
    <property type="entry name" value="PHP domain-like"/>
    <property type="match status" value="1"/>
</dbReference>
<dbReference type="PANTHER" id="PTHR42924">
    <property type="entry name" value="EXONUCLEASE"/>
    <property type="match status" value="1"/>
</dbReference>
<dbReference type="CDD" id="cd07432">
    <property type="entry name" value="PHP_HisPPase"/>
    <property type="match status" value="1"/>
</dbReference>
<dbReference type="SMART" id="SM00481">
    <property type="entry name" value="POLIIIAc"/>
    <property type="match status" value="1"/>
</dbReference>
<evidence type="ECO:0000313" key="3">
    <source>
        <dbReference type="Proteomes" id="UP000190285"/>
    </source>
</evidence>
<dbReference type="GO" id="GO:0035312">
    <property type="term" value="F:5'-3' DNA exonuclease activity"/>
    <property type="evidence" value="ECO:0007669"/>
    <property type="project" value="TreeGrafter"/>
</dbReference>
<keyword evidence="3" id="KW-1185">Reference proteome</keyword>
<dbReference type="EMBL" id="FUZT01000004">
    <property type="protein sequence ID" value="SKC64381.1"/>
    <property type="molecule type" value="Genomic_DNA"/>
</dbReference>
<name>A0A1T5KL82_9FIRM</name>
<evidence type="ECO:0000313" key="2">
    <source>
        <dbReference type="EMBL" id="SKC64381.1"/>
    </source>
</evidence>
<reference evidence="2 3" key="1">
    <citation type="submission" date="2017-02" db="EMBL/GenBank/DDBJ databases">
        <authorList>
            <person name="Peterson S.W."/>
        </authorList>
    </citation>
    <scope>NUCLEOTIDE SEQUENCE [LARGE SCALE GENOMIC DNA]</scope>
    <source>
        <strain evidence="2 3">M1</strain>
    </source>
</reference>
<dbReference type="GO" id="GO:0004534">
    <property type="term" value="F:5'-3' RNA exonuclease activity"/>
    <property type="evidence" value="ECO:0007669"/>
    <property type="project" value="TreeGrafter"/>
</dbReference>
<gene>
    <name evidence="2" type="ORF">SAMN02194393_01922</name>
</gene>
<feature type="domain" description="Polymerase/histidinol phosphatase N-terminal" evidence="1">
    <location>
        <begin position="5"/>
        <end position="73"/>
    </location>
</feature>
<dbReference type="AlphaFoldDB" id="A0A1T5KL82"/>
<dbReference type="Gene3D" id="3.20.20.140">
    <property type="entry name" value="Metal-dependent hydrolases"/>
    <property type="match status" value="1"/>
</dbReference>
<dbReference type="InterPro" id="IPR052018">
    <property type="entry name" value="PHP_domain"/>
</dbReference>
<proteinExistence type="predicted"/>